<dbReference type="EnsemblPlants" id="TuG1812G0500002710.01.T01">
    <property type="protein sequence ID" value="TuG1812G0500002710.01.T01"/>
    <property type="gene ID" value="TuG1812G0500002710.01"/>
</dbReference>
<evidence type="ECO:0000256" key="1">
    <source>
        <dbReference type="ARBA" id="ARBA00022927"/>
    </source>
</evidence>
<evidence type="ECO:0000313" key="5">
    <source>
        <dbReference type="Proteomes" id="UP000015106"/>
    </source>
</evidence>
<dbReference type="InterPro" id="IPR006011">
    <property type="entry name" value="Syntaxin_N"/>
</dbReference>
<keyword evidence="1" id="KW-0653">Protein transport</keyword>
<dbReference type="AlphaFoldDB" id="A0A8R7QD60"/>
<evidence type="ECO:0000313" key="4">
    <source>
        <dbReference type="EnsemblPlants" id="TuG1812G0500002710.01.T01"/>
    </source>
</evidence>
<dbReference type="Gramene" id="TuG1812G0500002710.01.T01">
    <property type="protein sequence ID" value="TuG1812G0500002710.01.T01"/>
    <property type="gene ID" value="TuG1812G0500002710.01"/>
</dbReference>
<organism evidence="4 5">
    <name type="scientific">Triticum urartu</name>
    <name type="common">Red wild einkorn</name>
    <name type="synonym">Crithodium urartu</name>
    <dbReference type="NCBI Taxonomy" id="4572"/>
    <lineage>
        <taxon>Eukaryota</taxon>
        <taxon>Viridiplantae</taxon>
        <taxon>Streptophyta</taxon>
        <taxon>Embryophyta</taxon>
        <taxon>Tracheophyta</taxon>
        <taxon>Spermatophyta</taxon>
        <taxon>Magnoliopsida</taxon>
        <taxon>Liliopsida</taxon>
        <taxon>Poales</taxon>
        <taxon>Poaceae</taxon>
        <taxon>BOP clade</taxon>
        <taxon>Pooideae</taxon>
        <taxon>Triticodae</taxon>
        <taxon>Triticeae</taxon>
        <taxon>Triticinae</taxon>
        <taxon>Triticum</taxon>
    </lineage>
</organism>
<feature type="region of interest" description="Disordered" evidence="2">
    <location>
        <begin position="1"/>
        <end position="26"/>
    </location>
</feature>
<name>A0A8R7QD60_TRIUA</name>
<dbReference type="GO" id="GO:0016020">
    <property type="term" value="C:membrane"/>
    <property type="evidence" value="ECO:0007669"/>
    <property type="project" value="InterPro"/>
</dbReference>
<dbReference type="InterPro" id="IPR010989">
    <property type="entry name" value="SNARE"/>
</dbReference>
<keyword evidence="5" id="KW-1185">Reference proteome</keyword>
<dbReference type="GO" id="GO:0015031">
    <property type="term" value="P:protein transport"/>
    <property type="evidence" value="ECO:0007669"/>
    <property type="project" value="UniProtKB-KW"/>
</dbReference>
<accession>A0A8R7QD60</accession>
<reference evidence="4" key="2">
    <citation type="submission" date="2018-03" db="EMBL/GenBank/DDBJ databases">
        <title>The Triticum urartu genome reveals the dynamic nature of wheat genome evolution.</title>
        <authorList>
            <person name="Ling H."/>
            <person name="Ma B."/>
            <person name="Shi X."/>
            <person name="Liu H."/>
            <person name="Dong L."/>
            <person name="Sun H."/>
            <person name="Cao Y."/>
            <person name="Gao Q."/>
            <person name="Zheng S."/>
            <person name="Li Y."/>
            <person name="Yu Y."/>
            <person name="Du H."/>
            <person name="Qi M."/>
            <person name="Li Y."/>
            <person name="Yu H."/>
            <person name="Cui Y."/>
            <person name="Wang N."/>
            <person name="Chen C."/>
            <person name="Wu H."/>
            <person name="Zhao Y."/>
            <person name="Zhang J."/>
            <person name="Li Y."/>
            <person name="Zhou W."/>
            <person name="Zhang B."/>
            <person name="Hu W."/>
            <person name="Eijk M."/>
            <person name="Tang J."/>
            <person name="Witsenboer H."/>
            <person name="Zhao S."/>
            <person name="Li Z."/>
            <person name="Zhang A."/>
            <person name="Wang D."/>
            <person name="Liang C."/>
        </authorList>
    </citation>
    <scope>NUCLEOTIDE SEQUENCE [LARGE SCALE GENOMIC DNA]</scope>
    <source>
        <strain evidence="4">cv. G1812</strain>
    </source>
</reference>
<keyword evidence="1" id="KW-0813">Transport</keyword>
<sequence>MDAGVKPPRTTSQPHGHATTVSPVNPVAHERDECDHEFMSMCWRWRRRRRAQLEVAHPCVGVVDGDQLTTGMQRLRSGLLRGHGAMARRIHNARVNESVGLDLYSFNTLIRGCGQVIWSVHGRCSMVRSLGSYEEKCGLCYSLFRFLHLLVFYIQSSGKYEMNLPNMQKPGCGKGSAVDRSREQTIGAVKKKMKEQMDDFQVMRESIGQEYREVVERRVFTVTGNRLDEETIDGLIETGRSEQIFKDAVQQQG</sequence>
<dbReference type="Pfam" id="PF00804">
    <property type="entry name" value="Syntaxin"/>
    <property type="match status" value="1"/>
</dbReference>
<dbReference type="Gene3D" id="1.20.58.70">
    <property type="match status" value="1"/>
</dbReference>
<protein>
    <recommendedName>
        <fullName evidence="3">Syntaxin N-terminal domain-containing protein</fullName>
    </recommendedName>
</protein>
<evidence type="ECO:0000259" key="3">
    <source>
        <dbReference type="Pfam" id="PF00804"/>
    </source>
</evidence>
<evidence type="ECO:0000256" key="2">
    <source>
        <dbReference type="SAM" id="MobiDB-lite"/>
    </source>
</evidence>
<reference evidence="5" key="1">
    <citation type="journal article" date="2013" name="Nature">
        <title>Draft genome of the wheat A-genome progenitor Triticum urartu.</title>
        <authorList>
            <person name="Ling H.Q."/>
            <person name="Zhao S."/>
            <person name="Liu D."/>
            <person name="Wang J."/>
            <person name="Sun H."/>
            <person name="Zhang C."/>
            <person name="Fan H."/>
            <person name="Li D."/>
            <person name="Dong L."/>
            <person name="Tao Y."/>
            <person name="Gao C."/>
            <person name="Wu H."/>
            <person name="Li Y."/>
            <person name="Cui Y."/>
            <person name="Guo X."/>
            <person name="Zheng S."/>
            <person name="Wang B."/>
            <person name="Yu K."/>
            <person name="Liang Q."/>
            <person name="Yang W."/>
            <person name="Lou X."/>
            <person name="Chen J."/>
            <person name="Feng M."/>
            <person name="Jian J."/>
            <person name="Zhang X."/>
            <person name="Luo G."/>
            <person name="Jiang Y."/>
            <person name="Liu J."/>
            <person name="Wang Z."/>
            <person name="Sha Y."/>
            <person name="Zhang B."/>
            <person name="Wu H."/>
            <person name="Tang D."/>
            <person name="Shen Q."/>
            <person name="Xue P."/>
            <person name="Zou S."/>
            <person name="Wang X."/>
            <person name="Liu X."/>
            <person name="Wang F."/>
            <person name="Yang Y."/>
            <person name="An X."/>
            <person name="Dong Z."/>
            <person name="Zhang K."/>
            <person name="Zhang X."/>
            <person name="Luo M.C."/>
            <person name="Dvorak J."/>
            <person name="Tong Y."/>
            <person name="Wang J."/>
            <person name="Yang H."/>
            <person name="Li Z."/>
            <person name="Wang D."/>
            <person name="Zhang A."/>
            <person name="Wang J."/>
        </authorList>
    </citation>
    <scope>NUCLEOTIDE SEQUENCE</scope>
    <source>
        <strain evidence="5">cv. G1812</strain>
    </source>
</reference>
<dbReference type="SUPFAM" id="SSF47661">
    <property type="entry name" value="t-snare proteins"/>
    <property type="match status" value="1"/>
</dbReference>
<feature type="compositionally biased region" description="Polar residues" evidence="2">
    <location>
        <begin position="9"/>
        <end position="23"/>
    </location>
</feature>
<proteinExistence type="predicted"/>
<feature type="domain" description="Syntaxin N-terminal" evidence="3">
    <location>
        <begin position="166"/>
        <end position="248"/>
    </location>
</feature>
<dbReference type="GO" id="GO:0016192">
    <property type="term" value="P:vesicle-mediated transport"/>
    <property type="evidence" value="ECO:0007669"/>
    <property type="project" value="InterPro"/>
</dbReference>
<reference evidence="4" key="3">
    <citation type="submission" date="2022-06" db="UniProtKB">
        <authorList>
            <consortium name="EnsemblPlants"/>
        </authorList>
    </citation>
    <scope>IDENTIFICATION</scope>
</reference>
<dbReference type="Proteomes" id="UP000015106">
    <property type="component" value="Chromosome 5"/>
</dbReference>